<dbReference type="SUPFAM" id="SSF53850">
    <property type="entry name" value="Periplasmic binding protein-like II"/>
    <property type="match status" value="1"/>
</dbReference>
<evidence type="ECO:0000256" key="6">
    <source>
        <dbReference type="SAM" id="MobiDB-lite"/>
    </source>
</evidence>
<dbReference type="EMBL" id="QICS01000004">
    <property type="protein sequence ID" value="PXV91212.1"/>
    <property type="molecule type" value="Genomic_DNA"/>
</dbReference>
<evidence type="ECO:0000256" key="5">
    <source>
        <dbReference type="ARBA" id="ARBA00023288"/>
    </source>
</evidence>
<evidence type="ECO:0000313" key="9">
    <source>
        <dbReference type="Proteomes" id="UP000247523"/>
    </source>
</evidence>
<evidence type="ECO:0000313" key="8">
    <source>
        <dbReference type="EMBL" id="PXV91212.1"/>
    </source>
</evidence>
<protein>
    <submittedName>
        <fullName evidence="8">Carbohydrate ABC transporter substrate-binding protein (CUT1 family)</fullName>
    </submittedName>
</protein>
<evidence type="ECO:0000256" key="4">
    <source>
        <dbReference type="ARBA" id="ARBA00023139"/>
    </source>
</evidence>
<dbReference type="Gene3D" id="3.40.190.10">
    <property type="entry name" value="Periplasmic binding protein-like II"/>
    <property type="match status" value="2"/>
</dbReference>
<dbReference type="PANTHER" id="PTHR43649">
    <property type="entry name" value="ARABINOSE-BINDING PROTEIN-RELATED"/>
    <property type="match status" value="1"/>
</dbReference>
<organism evidence="8 9">
    <name type="scientific">Lachnotalea glycerini</name>
    <dbReference type="NCBI Taxonomy" id="1763509"/>
    <lineage>
        <taxon>Bacteria</taxon>
        <taxon>Bacillati</taxon>
        <taxon>Bacillota</taxon>
        <taxon>Clostridia</taxon>
        <taxon>Lachnospirales</taxon>
        <taxon>Lachnospiraceae</taxon>
        <taxon>Lachnotalea</taxon>
    </lineage>
</organism>
<dbReference type="InterPro" id="IPR006059">
    <property type="entry name" value="SBP"/>
</dbReference>
<keyword evidence="4" id="KW-0564">Palmitate</keyword>
<name>A0A318ET95_9FIRM</name>
<feature type="compositionally biased region" description="Polar residues" evidence="6">
    <location>
        <begin position="34"/>
        <end position="51"/>
    </location>
</feature>
<accession>A0A318ET95</accession>
<evidence type="ECO:0000256" key="2">
    <source>
        <dbReference type="ARBA" id="ARBA00022729"/>
    </source>
</evidence>
<proteinExistence type="predicted"/>
<reference evidence="8 9" key="1">
    <citation type="submission" date="2018-05" db="EMBL/GenBank/DDBJ databases">
        <title>Genomic Encyclopedia of Type Strains, Phase IV (KMG-IV): sequencing the most valuable type-strain genomes for metagenomic binning, comparative biology and taxonomic classification.</title>
        <authorList>
            <person name="Goeker M."/>
        </authorList>
    </citation>
    <scope>NUCLEOTIDE SEQUENCE [LARGE SCALE GENOMIC DNA]</scope>
    <source>
        <strain evidence="8 9">DSM 28816</strain>
    </source>
</reference>
<dbReference type="PANTHER" id="PTHR43649:SF33">
    <property type="entry name" value="POLYGALACTURONAN_RHAMNOGALACTURONAN-BINDING PROTEIN YTCQ"/>
    <property type="match status" value="1"/>
</dbReference>
<dbReference type="PROSITE" id="PS51257">
    <property type="entry name" value="PROKAR_LIPOPROTEIN"/>
    <property type="match status" value="1"/>
</dbReference>
<feature type="signal peptide" evidence="7">
    <location>
        <begin position="1"/>
        <end position="19"/>
    </location>
</feature>
<dbReference type="RefSeq" id="WP_110291051.1">
    <property type="nucleotide sequence ID" value="NZ_QICS01000004.1"/>
</dbReference>
<keyword evidence="2 7" id="KW-0732">Signal</keyword>
<dbReference type="InterPro" id="IPR050490">
    <property type="entry name" value="Bact_solute-bd_prot1"/>
</dbReference>
<feature type="region of interest" description="Disordered" evidence="6">
    <location>
        <begin position="34"/>
        <end position="56"/>
    </location>
</feature>
<gene>
    <name evidence="8" type="ORF">C8E03_104220</name>
</gene>
<sequence>MLRKIIHQCLLMTITICFTMNLFTGCSLKKDNATQETGVRNETLESNSTDSWELARTTPYEPYPEEVTYSIGLQVNASVTYPSGSDDNAENNGYTRLYKNKLNIQNKDVFEAVDGDDYDQKVSMAITSQEIPDIMNVDYKTLKELIANDMIEDLTECYNNCASDLMRDIYASNDNKSLDMATFDGKLYAIPITSISAGQEMLWLRGDWMDQLNLDEPKTIDDIEHILQEFVDKDPGNNGAGKTVGLVLNPDIYYGGYAQAYQANNIFTYYGACPKQWIEDKDGNAVYGSVQPQMKQGLQVLADWYKKGLIDQQVAIRATDDITALVTSGQCGALFCGWWAPYTLEASYTLNNEADWRAYIVPAGADGKVTMFAGDPNQHYKVVRKGYEHPELLVKAVNISLDYNQGTSCYTDTSDIAKEYLEYVNHAYGVDPIGGFDYYEAASLAYEHISEAIEGKRDSKNMIMYENTLFQSCQKYQEALDKGEKPESTDWLNYNARLVSSKLMHDTPVNVIQPVFFDQTDSMPLKWSSLEKLEKEAMLKILTNEKNIDYFDTFVDEWMKAGGEQITKEVNEAIK</sequence>
<dbReference type="Proteomes" id="UP000247523">
    <property type="component" value="Unassembled WGS sequence"/>
</dbReference>
<evidence type="ECO:0000256" key="7">
    <source>
        <dbReference type="SAM" id="SignalP"/>
    </source>
</evidence>
<evidence type="ECO:0000256" key="1">
    <source>
        <dbReference type="ARBA" id="ARBA00022475"/>
    </source>
</evidence>
<keyword evidence="1" id="KW-1003">Cell membrane</keyword>
<keyword evidence="3" id="KW-0472">Membrane</keyword>
<comment type="caution">
    <text evidence="8">The sequence shown here is derived from an EMBL/GenBank/DDBJ whole genome shotgun (WGS) entry which is preliminary data.</text>
</comment>
<feature type="chain" id="PRO_5039509272" evidence="7">
    <location>
        <begin position="20"/>
        <end position="575"/>
    </location>
</feature>
<evidence type="ECO:0000256" key="3">
    <source>
        <dbReference type="ARBA" id="ARBA00023136"/>
    </source>
</evidence>
<dbReference type="Pfam" id="PF13416">
    <property type="entry name" value="SBP_bac_8"/>
    <property type="match status" value="1"/>
</dbReference>
<dbReference type="AlphaFoldDB" id="A0A318ET95"/>
<keyword evidence="5" id="KW-0449">Lipoprotein</keyword>